<dbReference type="RefSeq" id="WP_245711402.1">
    <property type="nucleotide sequence ID" value="NZ_FMZC01000009.1"/>
</dbReference>
<keyword evidence="3" id="KW-1003">Cell membrane</keyword>
<evidence type="ECO:0000259" key="12">
    <source>
        <dbReference type="Pfam" id="PF25989"/>
    </source>
</evidence>
<dbReference type="Pfam" id="PF25917">
    <property type="entry name" value="BSH_RND"/>
    <property type="match status" value="1"/>
</dbReference>
<evidence type="ECO:0000259" key="11">
    <source>
        <dbReference type="Pfam" id="PF25944"/>
    </source>
</evidence>
<evidence type="ECO:0000256" key="5">
    <source>
        <dbReference type="ARBA" id="ARBA00023136"/>
    </source>
</evidence>
<feature type="domain" description="Multidrug resistance protein MdtA-like beta-barrel" evidence="11">
    <location>
        <begin position="229"/>
        <end position="312"/>
    </location>
</feature>
<dbReference type="Pfam" id="PF25989">
    <property type="entry name" value="YknX_C"/>
    <property type="match status" value="1"/>
</dbReference>
<feature type="domain" description="Multidrug resistance protein MdtA-like barrel-sandwich hybrid" evidence="10">
    <location>
        <begin position="83"/>
        <end position="224"/>
    </location>
</feature>
<sequence>MVEMVSERMPAASTRRLWLRLLGCVLLVLIAWLAWYFAWRQPALQESGPSPWTGPIPVRLVGVQRQAMDEQIKAIGTVTALQSVTVRSRVDGQLARVLFDEGQEVRRGQVLAEIDPAPFRVKLAQAEGLQEQMQAQLRSAERDVVRYRTLLQQDSIARQQLETQEALVAQLRGSLATVRAQVEEARLQLSYTRIEAPVAGRLGMRRIDAGNLVATADAQGLVSITQTRPITVVFAIPETQLPAVRAHARGSRPLVVQAWDRAESALLATGRLTTLDNQIDIATGTLRLKAQFDNADDALFPNQFVNVRLKVRTLEDALVVPADAVQHGSQGPYVYTVRDGKAVLRRVALGASDGERLAVTEGLAEGEAVVLEGLDRLRDGIDVAQVMDGEPPQTALQLQQRARSQAAAASGAVPAASAASTASSPR</sequence>
<dbReference type="Gene3D" id="2.40.30.170">
    <property type="match status" value="1"/>
</dbReference>
<proteinExistence type="inferred from homology"/>
<keyword evidence="8" id="KW-0812">Transmembrane</keyword>
<dbReference type="Gene3D" id="1.10.287.470">
    <property type="entry name" value="Helix hairpin bin"/>
    <property type="match status" value="1"/>
</dbReference>
<evidence type="ECO:0000256" key="1">
    <source>
        <dbReference type="ARBA" id="ARBA00004236"/>
    </source>
</evidence>
<gene>
    <name evidence="13" type="ORF">SAMN05192589_10948</name>
</gene>
<organism evidence="13 14">
    <name type="scientific">Paracidovorax valerianellae</name>
    <dbReference type="NCBI Taxonomy" id="187868"/>
    <lineage>
        <taxon>Bacteria</taxon>
        <taxon>Pseudomonadati</taxon>
        <taxon>Pseudomonadota</taxon>
        <taxon>Betaproteobacteria</taxon>
        <taxon>Burkholderiales</taxon>
        <taxon>Comamonadaceae</taxon>
        <taxon>Paracidovorax</taxon>
    </lineage>
</organism>
<evidence type="ECO:0000259" key="10">
    <source>
        <dbReference type="Pfam" id="PF25917"/>
    </source>
</evidence>
<evidence type="ECO:0000259" key="9">
    <source>
        <dbReference type="Pfam" id="PF25876"/>
    </source>
</evidence>
<comment type="subcellular location">
    <subcellularLocation>
        <location evidence="1">Cell membrane</location>
    </subcellularLocation>
</comment>
<evidence type="ECO:0000313" key="14">
    <source>
        <dbReference type="Proteomes" id="UP000198781"/>
    </source>
</evidence>
<dbReference type="InterPro" id="IPR058626">
    <property type="entry name" value="MdtA-like_b-barrel"/>
</dbReference>
<dbReference type="InterPro" id="IPR006143">
    <property type="entry name" value="RND_pump_MFP"/>
</dbReference>
<keyword evidence="8" id="KW-1133">Transmembrane helix</keyword>
<dbReference type="Pfam" id="PF25944">
    <property type="entry name" value="Beta-barrel_RND"/>
    <property type="match status" value="1"/>
</dbReference>
<feature type="domain" description="YknX-like C-terminal permuted SH3-like" evidence="12">
    <location>
        <begin position="317"/>
        <end position="384"/>
    </location>
</feature>
<dbReference type="Gene3D" id="2.40.420.20">
    <property type="match status" value="1"/>
</dbReference>
<evidence type="ECO:0000256" key="3">
    <source>
        <dbReference type="ARBA" id="ARBA00022475"/>
    </source>
</evidence>
<dbReference type="PANTHER" id="PTHR30469">
    <property type="entry name" value="MULTIDRUG RESISTANCE PROTEIN MDTA"/>
    <property type="match status" value="1"/>
</dbReference>
<dbReference type="InterPro" id="IPR058624">
    <property type="entry name" value="MdtA-like_HH"/>
</dbReference>
<feature type="coiled-coil region" evidence="6">
    <location>
        <begin position="123"/>
        <end position="188"/>
    </location>
</feature>
<dbReference type="EMBL" id="FMZC01000009">
    <property type="protein sequence ID" value="SDD79033.1"/>
    <property type="molecule type" value="Genomic_DNA"/>
</dbReference>
<dbReference type="AlphaFoldDB" id="A0A1G6XMQ6"/>
<dbReference type="NCBIfam" id="TIGR01730">
    <property type="entry name" value="RND_mfp"/>
    <property type="match status" value="1"/>
</dbReference>
<evidence type="ECO:0000256" key="2">
    <source>
        <dbReference type="ARBA" id="ARBA00009477"/>
    </source>
</evidence>
<reference evidence="13 14" key="1">
    <citation type="submission" date="2016-10" db="EMBL/GenBank/DDBJ databases">
        <authorList>
            <person name="de Groot N.N."/>
        </authorList>
    </citation>
    <scope>NUCLEOTIDE SEQUENCE [LARGE SCALE GENOMIC DNA]</scope>
    <source>
        <strain evidence="13 14">DSM 16619</strain>
    </source>
</reference>
<evidence type="ECO:0000256" key="7">
    <source>
        <dbReference type="SAM" id="MobiDB-lite"/>
    </source>
</evidence>
<feature type="domain" description="Multidrug resistance protein MdtA-like alpha-helical hairpin" evidence="9">
    <location>
        <begin position="123"/>
        <end position="192"/>
    </location>
</feature>
<dbReference type="STRING" id="187868.SAMN05192589_10948"/>
<comment type="similarity">
    <text evidence="2">Belongs to the membrane fusion protein (MFP) (TC 8.A.1) family.</text>
</comment>
<dbReference type="InterPro" id="IPR058637">
    <property type="entry name" value="YknX-like_C"/>
</dbReference>
<dbReference type="GO" id="GO:0015562">
    <property type="term" value="F:efflux transmembrane transporter activity"/>
    <property type="evidence" value="ECO:0007669"/>
    <property type="project" value="TreeGrafter"/>
</dbReference>
<evidence type="ECO:0000256" key="4">
    <source>
        <dbReference type="ARBA" id="ARBA00022519"/>
    </source>
</evidence>
<name>A0A1G6XMQ6_9BURK</name>
<feature type="region of interest" description="Disordered" evidence="7">
    <location>
        <begin position="392"/>
        <end position="426"/>
    </location>
</feature>
<protein>
    <submittedName>
        <fullName evidence="13">Membrane fusion protein, multidrug efflux system</fullName>
    </submittedName>
</protein>
<keyword evidence="5 8" id="KW-0472">Membrane</keyword>
<dbReference type="SUPFAM" id="SSF111369">
    <property type="entry name" value="HlyD-like secretion proteins"/>
    <property type="match status" value="1"/>
</dbReference>
<keyword evidence="4" id="KW-0997">Cell inner membrane</keyword>
<evidence type="ECO:0000256" key="6">
    <source>
        <dbReference type="SAM" id="Coils"/>
    </source>
</evidence>
<keyword evidence="6" id="KW-0175">Coiled coil</keyword>
<dbReference type="Gene3D" id="2.40.50.100">
    <property type="match status" value="1"/>
</dbReference>
<dbReference type="GO" id="GO:1990281">
    <property type="term" value="C:efflux pump complex"/>
    <property type="evidence" value="ECO:0007669"/>
    <property type="project" value="TreeGrafter"/>
</dbReference>
<dbReference type="PANTHER" id="PTHR30469:SF12">
    <property type="entry name" value="MULTIDRUG RESISTANCE PROTEIN MDTA"/>
    <property type="match status" value="1"/>
</dbReference>
<dbReference type="Pfam" id="PF25876">
    <property type="entry name" value="HH_MFP_RND"/>
    <property type="match status" value="1"/>
</dbReference>
<dbReference type="Proteomes" id="UP000198781">
    <property type="component" value="Unassembled WGS sequence"/>
</dbReference>
<feature type="transmembrane region" description="Helical" evidence="8">
    <location>
        <begin position="21"/>
        <end position="39"/>
    </location>
</feature>
<accession>A0A1G6XMQ6</accession>
<evidence type="ECO:0000256" key="8">
    <source>
        <dbReference type="SAM" id="Phobius"/>
    </source>
</evidence>
<dbReference type="InterPro" id="IPR058625">
    <property type="entry name" value="MdtA-like_BSH"/>
</dbReference>
<evidence type="ECO:0000313" key="13">
    <source>
        <dbReference type="EMBL" id="SDD79033.1"/>
    </source>
</evidence>
<keyword evidence="14" id="KW-1185">Reference proteome</keyword>